<sequence length="143" mass="16061">MATRRRVNRGRLSAAVDEVSRCDEIEQLRQSNRDLRQMMEELLQRFPTPENKPVNNEELEGDGFDDFSSTAHISNNSLVNSQLNRINGLESNSVDKVGSCDQVSRGSTYQAGLALCASINKPDQRYIVNDIKLRKGQVGYKVS</sequence>
<dbReference type="Proteomes" id="UP001168877">
    <property type="component" value="Unassembled WGS sequence"/>
</dbReference>
<gene>
    <name evidence="1" type="ORF">LWI29_036698</name>
</gene>
<dbReference type="AlphaFoldDB" id="A0AA39W7R2"/>
<comment type="caution">
    <text evidence="1">The sequence shown here is derived from an EMBL/GenBank/DDBJ whole genome shotgun (WGS) entry which is preliminary data.</text>
</comment>
<accession>A0AA39W7R2</accession>
<proteinExistence type="predicted"/>
<organism evidence="1 2">
    <name type="scientific">Acer saccharum</name>
    <name type="common">Sugar maple</name>
    <dbReference type="NCBI Taxonomy" id="4024"/>
    <lineage>
        <taxon>Eukaryota</taxon>
        <taxon>Viridiplantae</taxon>
        <taxon>Streptophyta</taxon>
        <taxon>Embryophyta</taxon>
        <taxon>Tracheophyta</taxon>
        <taxon>Spermatophyta</taxon>
        <taxon>Magnoliopsida</taxon>
        <taxon>eudicotyledons</taxon>
        <taxon>Gunneridae</taxon>
        <taxon>Pentapetalae</taxon>
        <taxon>rosids</taxon>
        <taxon>malvids</taxon>
        <taxon>Sapindales</taxon>
        <taxon>Sapindaceae</taxon>
        <taxon>Hippocastanoideae</taxon>
        <taxon>Acereae</taxon>
        <taxon>Acer</taxon>
    </lineage>
</organism>
<reference evidence="1" key="1">
    <citation type="journal article" date="2022" name="Plant J.">
        <title>Strategies of tolerance reflected in two North American maple genomes.</title>
        <authorList>
            <person name="McEvoy S.L."/>
            <person name="Sezen U.U."/>
            <person name="Trouern-Trend A."/>
            <person name="McMahon S.M."/>
            <person name="Schaberg P.G."/>
            <person name="Yang J."/>
            <person name="Wegrzyn J.L."/>
            <person name="Swenson N.G."/>
        </authorList>
    </citation>
    <scope>NUCLEOTIDE SEQUENCE</scope>
    <source>
        <strain evidence="1">NS2018</strain>
    </source>
</reference>
<reference evidence="1" key="2">
    <citation type="submission" date="2023-06" db="EMBL/GenBank/DDBJ databases">
        <authorList>
            <person name="Swenson N.G."/>
            <person name="Wegrzyn J.L."/>
            <person name="Mcevoy S.L."/>
        </authorList>
    </citation>
    <scope>NUCLEOTIDE SEQUENCE</scope>
    <source>
        <strain evidence="1">NS2018</strain>
        <tissue evidence="1">Leaf</tissue>
    </source>
</reference>
<protein>
    <submittedName>
        <fullName evidence="1">Uncharacterized protein</fullName>
    </submittedName>
</protein>
<evidence type="ECO:0000313" key="1">
    <source>
        <dbReference type="EMBL" id="KAK0606340.1"/>
    </source>
</evidence>
<name>A0AA39W7R2_ACESA</name>
<dbReference type="EMBL" id="JAUESC010000002">
    <property type="protein sequence ID" value="KAK0606340.1"/>
    <property type="molecule type" value="Genomic_DNA"/>
</dbReference>
<keyword evidence="2" id="KW-1185">Reference proteome</keyword>
<evidence type="ECO:0000313" key="2">
    <source>
        <dbReference type="Proteomes" id="UP001168877"/>
    </source>
</evidence>